<evidence type="ECO:0000259" key="2">
    <source>
        <dbReference type="Pfam" id="PF01590"/>
    </source>
</evidence>
<sequence length="148" mass="16537">MLVQQYKSLIADEVKIYSILANTSAFIYQNFKNLNWAGFYLAEGEVLYLSSFQGKIACTEIPFSRGVCGKAAREQKTIVVDDVHEFKDHIACDSASNSEVVIPIIVNSKLYGVLDLDSPLKSNFKDKDIVLTLEKIATELANKIKELL</sequence>
<dbReference type="PANTHER" id="PTHR21021:SF15">
    <property type="entry name" value="FREE METHIONINE-R-SULFOXIDE REDUCTASE"/>
    <property type="match status" value="1"/>
</dbReference>
<dbReference type="PANTHER" id="PTHR21021">
    <property type="entry name" value="GAF/PUTATIVE CYTOSKELETAL PROTEIN"/>
    <property type="match status" value="1"/>
</dbReference>
<dbReference type="InterPro" id="IPR051330">
    <property type="entry name" value="Phosphatase_reg/MetRdx"/>
</dbReference>
<reference evidence="3" key="1">
    <citation type="submission" date="2022-10" db="EMBL/GenBank/DDBJ databases">
        <authorList>
            <person name="Wei X."/>
        </authorList>
    </citation>
    <scope>NUCLEOTIDE SEQUENCE</scope>
    <source>
        <strain evidence="3">SD2</strain>
    </source>
</reference>
<dbReference type="PROSITE" id="PS01320">
    <property type="entry name" value="UPF0067"/>
    <property type="match status" value="1"/>
</dbReference>
<dbReference type="InterPro" id="IPR000614">
    <property type="entry name" value="FRMsr_CS"/>
</dbReference>
<dbReference type="InterPro" id="IPR029016">
    <property type="entry name" value="GAF-like_dom_sf"/>
</dbReference>
<dbReference type="FunFam" id="3.30.450.40:FF:000008">
    <property type="entry name" value="GAF domain-containing proteins"/>
    <property type="match status" value="1"/>
</dbReference>
<gene>
    <name evidence="3" type="ORF">OIE46_00700</name>
</gene>
<dbReference type="EMBL" id="CP107525">
    <property type="protein sequence ID" value="UZW64598.1"/>
    <property type="molecule type" value="Genomic_DNA"/>
</dbReference>
<evidence type="ECO:0000256" key="1">
    <source>
        <dbReference type="ARBA" id="ARBA00038454"/>
    </source>
</evidence>
<comment type="similarity">
    <text evidence="1">Belongs to the free Met sulfoxide reductase family.</text>
</comment>
<dbReference type="SUPFAM" id="SSF55781">
    <property type="entry name" value="GAF domain-like"/>
    <property type="match status" value="1"/>
</dbReference>
<dbReference type="GO" id="GO:0005829">
    <property type="term" value="C:cytosol"/>
    <property type="evidence" value="ECO:0007669"/>
    <property type="project" value="TreeGrafter"/>
</dbReference>
<dbReference type="Pfam" id="PF01590">
    <property type="entry name" value="GAF"/>
    <property type="match status" value="1"/>
</dbReference>
<evidence type="ECO:0000313" key="3">
    <source>
        <dbReference type="EMBL" id="UZW64598.1"/>
    </source>
</evidence>
<protein>
    <submittedName>
        <fullName evidence="3">GAF domain-containing protein</fullName>
    </submittedName>
</protein>
<name>A0AAN1EDV0_MYCSY</name>
<reference evidence="3" key="2">
    <citation type="submission" date="2022-11" db="EMBL/GenBank/DDBJ databases">
        <title>complete genomes of mycoplasma synoviae ZX313 strain and SD2 strain.</title>
        <authorList>
            <person name="Zhong Q."/>
        </authorList>
    </citation>
    <scope>NUCLEOTIDE SEQUENCE</scope>
    <source>
        <strain evidence="3">SD2</strain>
    </source>
</reference>
<dbReference type="Proteomes" id="UP001164481">
    <property type="component" value="Chromosome"/>
</dbReference>
<organism evidence="3 4">
    <name type="scientific">Mycoplasmopsis synoviae</name>
    <name type="common">Mycoplasma synoviae</name>
    <dbReference type="NCBI Taxonomy" id="2109"/>
    <lineage>
        <taxon>Bacteria</taxon>
        <taxon>Bacillati</taxon>
        <taxon>Mycoplasmatota</taxon>
        <taxon>Mycoplasmoidales</taxon>
        <taxon>Metamycoplasmataceae</taxon>
        <taxon>Mycoplasmopsis</taxon>
    </lineage>
</organism>
<dbReference type="Gene3D" id="3.30.450.40">
    <property type="match status" value="1"/>
</dbReference>
<proteinExistence type="inferred from homology"/>
<dbReference type="InterPro" id="IPR003018">
    <property type="entry name" value="GAF"/>
</dbReference>
<dbReference type="RefSeq" id="WP_109536958.1">
    <property type="nucleotide sequence ID" value="NZ_CP012624.1"/>
</dbReference>
<feature type="domain" description="GAF" evidence="2">
    <location>
        <begin position="34"/>
        <end position="143"/>
    </location>
</feature>
<evidence type="ECO:0000313" key="4">
    <source>
        <dbReference type="Proteomes" id="UP001164481"/>
    </source>
</evidence>
<dbReference type="AlphaFoldDB" id="A0AAN1EDV0"/>
<dbReference type="GO" id="GO:0033745">
    <property type="term" value="F:L-methionine-(R)-S-oxide reductase activity"/>
    <property type="evidence" value="ECO:0007669"/>
    <property type="project" value="TreeGrafter"/>
</dbReference>
<accession>A0AAN1EDV0</accession>